<comment type="caution">
    <text evidence="4">The sequence shown here is derived from an EMBL/GenBank/DDBJ whole genome shotgun (WGS) entry which is preliminary data.</text>
</comment>
<keyword evidence="5" id="KW-1185">Reference proteome</keyword>
<dbReference type="InterPro" id="IPR006558">
    <property type="entry name" value="LamG-like"/>
</dbReference>
<evidence type="ECO:0000313" key="5">
    <source>
        <dbReference type="Proteomes" id="UP000661715"/>
    </source>
</evidence>
<accession>A0ABR7URT6</accession>
<proteinExistence type="predicted"/>
<dbReference type="PANTHER" id="PTHR42535:SF2">
    <property type="entry name" value="CHROMOSOME UNDETERMINED SCAFFOLD_146, WHOLE GENOME SHOTGUN SEQUENCE"/>
    <property type="match status" value="1"/>
</dbReference>
<dbReference type="SMART" id="SM00560">
    <property type="entry name" value="LamGL"/>
    <property type="match status" value="1"/>
</dbReference>
<evidence type="ECO:0000313" key="4">
    <source>
        <dbReference type="EMBL" id="MBD0725383.1"/>
    </source>
</evidence>
<keyword evidence="2" id="KW-1015">Disulfide bond</keyword>
<dbReference type="Pfam" id="PF13385">
    <property type="entry name" value="Laminin_G_3"/>
    <property type="match status" value="1"/>
</dbReference>
<evidence type="ECO:0000256" key="2">
    <source>
        <dbReference type="ARBA" id="ARBA00023157"/>
    </source>
</evidence>
<protein>
    <recommendedName>
        <fullName evidence="3">LamG-like jellyroll fold domain-containing protein</fullName>
    </recommendedName>
</protein>
<feature type="domain" description="LamG-like jellyroll fold" evidence="3">
    <location>
        <begin position="794"/>
        <end position="925"/>
    </location>
</feature>
<reference evidence="4 5" key="1">
    <citation type="journal article" date="2020" name="Microbiol. Res.">
        <title>Flavobacterium pokkalii sp. nov., a novel plant growth promoting native rhizobacteria isolated from pokkali rice grown in coastal saline affected agricultural regions of southern India, Kerala.</title>
        <authorList>
            <person name="Menon R.R."/>
            <person name="Kumari S."/>
            <person name="Viver T."/>
            <person name="Rameshkumar N."/>
        </authorList>
    </citation>
    <scope>NUCLEOTIDE SEQUENCE [LARGE SCALE GENOMIC DNA]</scope>
    <source>
        <strain evidence="4 5">L1I52</strain>
    </source>
</reference>
<dbReference type="Gene3D" id="2.60.120.200">
    <property type="match status" value="1"/>
</dbReference>
<keyword evidence="1" id="KW-0732">Signal</keyword>
<dbReference type="SUPFAM" id="SSF49899">
    <property type="entry name" value="Concanavalin A-like lectins/glucanases"/>
    <property type="match status" value="1"/>
</dbReference>
<evidence type="ECO:0000256" key="1">
    <source>
        <dbReference type="ARBA" id="ARBA00022729"/>
    </source>
</evidence>
<evidence type="ECO:0000259" key="3">
    <source>
        <dbReference type="SMART" id="SM00560"/>
    </source>
</evidence>
<dbReference type="InterPro" id="IPR013320">
    <property type="entry name" value="ConA-like_dom_sf"/>
</dbReference>
<gene>
    <name evidence="4" type="ORF">B6A10_09350</name>
</gene>
<name>A0ABR7URT6_9FLAO</name>
<dbReference type="EMBL" id="NASZ01000012">
    <property type="protein sequence ID" value="MBD0725383.1"/>
    <property type="molecule type" value="Genomic_DNA"/>
</dbReference>
<dbReference type="PANTHER" id="PTHR42535">
    <property type="entry name" value="OOKINETE PROTEIN, PUTATIVE-RELATED"/>
    <property type="match status" value="1"/>
</dbReference>
<dbReference type="Proteomes" id="UP000661715">
    <property type="component" value="Unassembled WGS sequence"/>
</dbReference>
<dbReference type="InterPro" id="IPR026444">
    <property type="entry name" value="Secre_tail"/>
</dbReference>
<dbReference type="NCBIfam" id="TIGR04183">
    <property type="entry name" value="Por_Secre_tail"/>
    <property type="match status" value="1"/>
</dbReference>
<organism evidence="4 5">
    <name type="scientific">Flavobacterium pokkalii</name>
    <dbReference type="NCBI Taxonomy" id="1940408"/>
    <lineage>
        <taxon>Bacteria</taxon>
        <taxon>Pseudomonadati</taxon>
        <taxon>Bacteroidota</taxon>
        <taxon>Flavobacteriia</taxon>
        <taxon>Flavobacteriales</taxon>
        <taxon>Flavobacteriaceae</taxon>
        <taxon>Flavobacterium</taxon>
    </lineage>
</organism>
<dbReference type="Gene3D" id="2.60.40.10">
    <property type="entry name" value="Immunoglobulins"/>
    <property type="match status" value="1"/>
</dbReference>
<sequence length="1621" mass="176629">MKKNYSSKRNIYILLLLLILLIPVLSTKTVAQVRKSFTQRTASATPTKTIYNIKGDFTMLGNTNLTLKTYGNTTDNDGEMIYVDIDGDSNTWNSSSADLQLSTENGATPACSTILFAGLYWTGKSDDSDTFTVSKQTQNGTQAINNNLTVIHNQSIANTNYNMTTASVSGGGNKYPSYTFSGNGNSYVFEYTNSSTVTLSVNGGSSTSYPVSIVVSGSTATATLSTPYVITDGTVSLTINKLIRNTATNLNTPDTQTYSSAYVNVSGTIPAYTTSTKNYDKKVVSLKGPGAASYTTITASSSDIWYPGSGDDGIYVGYKEITDYVKTYGLGTYTVADIALKTGTGPTPGYSGGWGIVVIYENPLMNSRAVTLFDGYANENGSFVGDIPISGFVAVNAGQVNMKLGVMASEGDVAKTGDYLQVQQLNTTTYVSLSHSGNTTNNFYNSSILTGGNTRNPNLQNNTGIDLSMFNIPNTGNANIANGQTSTNFKYGSSLDKFSIFGFAMSVDSYVPDPQGLISVNSINNVTNPTVLNALPGQTINYSLNITNEGTEATNNTIVSIPIPSTAIFGTGTNISYHTHNGFTTSNVPHYDSATNSIIWDLGTLPITAGHPEYIYADLSFDLVVTTDCDILLSAGCNPEVSLETGTITGTGATSGSSFTNYFFQGYDDSSCQLPIDGSIKVAIDASSCWSSLAGADQNTYCGGETVTLNAKSGSTGTWSIVSGPAGGGEIFSDNSSPASTFYSPNIGTYTLRWTTNCGATDDALVTFELCNVVNFDGVDDNINFKNKFNLDSGNFSIECWIKSNAANSNTQTILSKHLSPTATDGYDLRIVNNKVAFYWNNNAVTTTNSIDTDRWYHVALIFDGTNYNLYIDGILEKTTAGSNPSTNSVDFIIGAMSQNTDVPYNYFNGWIDELRLWNTALNEDQIRRMMNQEIENDGSNNVKGVIVPKNISGINWSNLSGYYQMNNSDDISNGYLVDQSGNNNNGKLKGIYLPEPDTAPIPYTSGANGAWETDETWTNYEVWDPPYSLGIDNSTPIDWNIVKTSHNISSTGNKTVLGLLVNSNTISANNDSKIEISSYLKLDGKIDLVGKSQLIQTLDSDLDVNSSGSLERDQQGQSNLYNYNYWSSPVGTINTTTNNVTYTVGGVMKDGTTTTPQNIKWIGGYNGSPTTPISLARYWLFKFDNYANAYANWVQFNENSPIRVGQGYTMKGSGAASSTQNYTFVGKPNNGAITSNTVSANQLLLAGNPYPSSLDSEAFINDNANSMNGTIYYWEHYATNNTHILRDYQGGYATRNLTGGVAPSSTNVDYISKLGTPSRGIPNRFIPVGQAFFIIGKPDGGGTITYNNNQRSFHKEDDAANSNVMYKITTQTKQLWQNNKNDEVVNENHKKIRLGFNSRNDYHRQILLGFMDEKATDQMDFGYDSYNLDNIPNDMYFLIGEDQFVIQGVGSFNKYASYPIGIKTDAEGTIKFMIDDIENFDSSQGVYIYDATTNTYNDIRSTPFEINVAAGTNNSRFALRFSKTTEEEDKLAEEQLKANKIDIIHIQKTNLININNHIEDCSVTKVRLYDDSGIEIENWKIQENRDQSNIQVHIKKTKMGVYIVKVETTRGEFTKKIIIQ</sequence>
<dbReference type="InterPro" id="IPR013783">
    <property type="entry name" value="Ig-like_fold"/>
</dbReference>